<dbReference type="AlphaFoldDB" id="A0AAD7AQA7"/>
<evidence type="ECO:0000313" key="1">
    <source>
        <dbReference type="EMBL" id="KAJ7364952.1"/>
    </source>
</evidence>
<proteinExistence type="predicted"/>
<accession>A0AAD7AQA7</accession>
<dbReference type="EMBL" id="JARIHO010000003">
    <property type="protein sequence ID" value="KAJ7364952.1"/>
    <property type="molecule type" value="Genomic_DNA"/>
</dbReference>
<keyword evidence="2" id="KW-1185">Reference proteome</keyword>
<dbReference type="InterPro" id="IPR011989">
    <property type="entry name" value="ARM-like"/>
</dbReference>
<feature type="non-terminal residue" evidence="1">
    <location>
        <position position="112"/>
    </location>
</feature>
<dbReference type="Proteomes" id="UP001218218">
    <property type="component" value="Unassembled WGS sequence"/>
</dbReference>
<reference evidence="1" key="1">
    <citation type="submission" date="2023-03" db="EMBL/GenBank/DDBJ databases">
        <title>Massive genome expansion in bonnet fungi (Mycena s.s.) driven by repeated elements and novel gene families across ecological guilds.</title>
        <authorList>
            <consortium name="Lawrence Berkeley National Laboratory"/>
            <person name="Harder C.B."/>
            <person name="Miyauchi S."/>
            <person name="Viragh M."/>
            <person name="Kuo A."/>
            <person name="Thoen E."/>
            <person name="Andreopoulos B."/>
            <person name="Lu D."/>
            <person name="Skrede I."/>
            <person name="Drula E."/>
            <person name="Henrissat B."/>
            <person name="Morin E."/>
            <person name="Kohler A."/>
            <person name="Barry K."/>
            <person name="LaButti K."/>
            <person name="Morin E."/>
            <person name="Salamov A."/>
            <person name="Lipzen A."/>
            <person name="Mereny Z."/>
            <person name="Hegedus B."/>
            <person name="Baldrian P."/>
            <person name="Stursova M."/>
            <person name="Weitz H."/>
            <person name="Taylor A."/>
            <person name="Grigoriev I.V."/>
            <person name="Nagy L.G."/>
            <person name="Martin F."/>
            <person name="Kauserud H."/>
        </authorList>
    </citation>
    <scope>NUCLEOTIDE SEQUENCE</scope>
    <source>
        <strain evidence="1">CBHHK002</strain>
    </source>
</reference>
<evidence type="ECO:0000313" key="2">
    <source>
        <dbReference type="Proteomes" id="UP001218218"/>
    </source>
</evidence>
<sequence length="112" mass="12471">NGSKLAESILLNLRGSVDDLLQPIIVTALSQLDKAETAALRLANLEVLINVVLYNPAAALHIMETTQVGFVHKFSDSWFSAINDHSKMPRKKLSSWRCVRCSRWRPVRCPGA</sequence>
<organism evidence="1 2">
    <name type="scientific">Mycena albidolilacea</name>
    <dbReference type="NCBI Taxonomy" id="1033008"/>
    <lineage>
        <taxon>Eukaryota</taxon>
        <taxon>Fungi</taxon>
        <taxon>Dikarya</taxon>
        <taxon>Basidiomycota</taxon>
        <taxon>Agaricomycotina</taxon>
        <taxon>Agaricomycetes</taxon>
        <taxon>Agaricomycetidae</taxon>
        <taxon>Agaricales</taxon>
        <taxon>Marasmiineae</taxon>
        <taxon>Mycenaceae</taxon>
        <taxon>Mycena</taxon>
    </lineage>
</organism>
<name>A0AAD7AQA7_9AGAR</name>
<dbReference type="Gene3D" id="1.25.10.10">
    <property type="entry name" value="Leucine-rich Repeat Variant"/>
    <property type="match status" value="1"/>
</dbReference>
<protein>
    <submittedName>
        <fullName evidence="1">Uncharacterized protein</fullName>
    </submittedName>
</protein>
<gene>
    <name evidence="1" type="ORF">DFH08DRAFT_840445</name>
</gene>
<comment type="caution">
    <text evidence="1">The sequence shown here is derived from an EMBL/GenBank/DDBJ whole genome shotgun (WGS) entry which is preliminary data.</text>
</comment>